<accession>A0A0F9N441</accession>
<keyword evidence="1" id="KW-1133">Transmembrane helix</keyword>
<keyword evidence="1" id="KW-0812">Transmembrane</keyword>
<proteinExistence type="predicted"/>
<sequence length="65" mass="7155">MSLFELVLGVTPLVNAVLCGLTCLGFCVAAILAWFVVVDPDRQEKRTARRQRLGAGTIDIRVKRP</sequence>
<dbReference type="AlphaFoldDB" id="A0A0F9N441"/>
<keyword evidence="1" id="KW-0472">Membrane</keyword>
<comment type="caution">
    <text evidence="2">The sequence shown here is derived from an EMBL/GenBank/DDBJ whole genome shotgun (WGS) entry which is preliminary data.</text>
</comment>
<feature type="transmembrane region" description="Helical" evidence="1">
    <location>
        <begin position="12"/>
        <end position="37"/>
    </location>
</feature>
<dbReference type="EMBL" id="LAZR01007705">
    <property type="protein sequence ID" value="KKM83490.1"/>
    <property type="molecule type" value="Genomic_DNA"/>
</dbReference>
<protein>
    <submittedName>
        <fullName evidence="2">Uncharacterized protein</fullName>
    </submittedName>
</protein>
<reference evidence="2" key="1">
    <citation type="journal article" date="2015" name="Nature">
        <title>Complex archaea that bridge the gap between prokaryotes and eukaryotes.</title>
        <authorList>
            <person name="Spang A."/>
            <person name="Saw J.H."/>
            <person name="Jorgensen S.L."/>
            <person name="Zaremba-Niedzwiedzka K."/>
            <person name="Martijn J."/>
            <person name="Lind A.E."/>
            <person name="van Eijk R."/>
            <person name="Schleper C."/>
            <person name="Guy L."/>
            <person name="Ettema T.J."/>
        </authorList>
    </citation>
    <scope>NUCLEOTIDE SEQUENCE</scope>
</reference>
<evidence type="ECO:0000313" key="2">
    <source>
        <dbReference type="EMBL" id="KKM83490.1"/>
    </source>
</evidence>
<evidence type="ECO:0000256" key="1">
    <source>
        <dbReference type="SAM" id="Phobius"/>
    </source>
</evidence>
<gene>
    <name evidence="2" type="ORF">LCGC14_1308840</name>
</gene>
<name>A0A0F9N441_9ZZZZ</name>
<organism evidence="2">
    <name type="scientific">marine sediment metagenome</name>
    <dbReference type="NCBI Taxonomy" id="412755"/>
    <lineage>
        <taxon>unclassified sequences</taxon>
        <taxon>metagenomes</taxon>
        <taxon>ecological metagenomes</taxon>
    </lineage>
</organism>